<dbReference type="InterPro" id="IPR000748">
    <property type="entry name" value="PsdUridine_synth_RsuA/RluB/E/F"/>
</dbReference>
<dbReference type="CDD" id="cd02553">
    <property type="entry name" value="PseudoU_synth_RsuA"/>
    <property type="match status" value="1"/>
</dbReference>
<evidence type="ECO:0000259" key="8">
    <source>
        <dbReference type="SMART" id="SM00363"/>
    </source>
</evidence>
<keyword evidence="2 6" id="KW-0694">RNA-binding</keyword>
<dbReference type="PANTHER" id="PTHR47683:SF4">
    <property type="entry name" value="PSEUDOURIDINE SYNTHASE"/>
    <property type="match status" value="1"/>
</dbReference>
<dbReference type="InterPro" id="IPR036986">
    <property type="entry name" value="S4_RNA-bd_sf"/>
</dbReference>
<dbReference type="NCBIfam" id="TIGR00093">
    <property type="entry name" value="pseudouridine synthase"/>
    <property type="match status" value="1"/>
</dbReference>
<accession>A0ABY5TMQ4</accession>
<dbReference type="SMART" id="SM00363">
    <property type="entry name" value="S4"/>
    <property type="match status" value="1"/>
</dbReference>
<keyword evidence="3 7" id="KW-0413">Isomerase</keyword>
<proteinExistence type="inferred from homology"/>
<evidence type="ECO:0000313" key="10">
    <source>
        <dbReference type="Proteomes" id="UP001059934"/>
    </source>
</evidence>
<keyword evidence="10" id="KW-1185">Reference proteome</keyword>
<dbReference type="EC" id="5.4.99.-" evidence="7"/>
<dbReference type="InterPro" id="IPR042092">
    <property type="entry name" value="PsdUridine_s_RsuA/RluB/E/F_cat"/>
</dbReference>
<dbReference type="SUPFAM" id="SSF55174">
    <property type="entry name" value="Alpha-L RNA-binding motif"/>
    <property type="match status" value="1"/>
</dbReference>
<dbReference type="InterPro" id="IPR020103">
    <property type="entry name" value="PsdUridine_synth_cat_dom_sf"/>
</dbReference>
<dbReference type="PANTHER" id="PTHR47683">
    <property type="entry name" value="PSEUDOURIDINE SYNTHASE FAMILY PROTEIN-RELATED"/>
    <property type="match status" value="1"/>
</dbReference>
<dbReference type="CDD" id="cd00165">
    <property type="entry name" value="S4"/>
    <property type="match status" value="1"/>
</dbReference>
<name>A0ABY5TMQ4_9GAMM</name>
<dbReference type="Proteomes" id="UP001059934">
    <property type="component" value="Chromosome"/>
</dbReference>
<comment type="catalytic activity">
    <reaction evidence="4">
        <text>uridine(516) in 16S rRNA = pseudouridine(516) in 16S rRNA</text>
        <dbReference type="Rhea" id="RHEA:38867"/>
        <dbReference type="Rhea" id="RHEA-COMP:10089"/>
        <dbReference type="Rhea" id="RHEA-COMP:10090"/>
        <dbReference type="ChEBI" id="CHEBI:65314"/>
        <dbReference type="ChEBI" id="CHEBI:65315"/>
        <dbReference type="EC" id="5.4.99.19"/>
    </reaction>
</comment>
<dbReference type="InterPro" id="IPR002942">
    <property type="entry name" value="S4_RNA-bd"/>
</dbReference>
<dbReference type="EMBL" id="CP103416">
    <property type="protein sequence ID" value="UVW35015.1"/>
    <property type="molecule type" value="Genomic_DNA"/>
</dbReference>
<dbReference type="Pfam" id="PF01479">
    <property type="entry name" value="S4"/>
    <property type="match status" value="1"/>
</dbReference>
<dbReference type="Gene3D" id="3.10.290.10">
    <property type="entry name" value="RNA-binding S4 domain"/>
    <property type="match status" value="1"/>
</dbReference>
<evidence type="ECO:0000256" key="3">
    <source>
        <dbReference type="ARBA" id="ARBA00023235"/>
    </source>
</evidence>
<dbReference type="PROSITE" id="PS50889">
    <property type="entry name" value="S4"/>
    <property type="match status" value="1"/>
</dbReference>
<dbReference type="Gene3D" id="3.30.70.1560">
    <property type="entry name" value="Alpha-L RNA-binding motif"/>
    <property type="match status" value="1"/>
</dbReference>
<reference evidence="9" key="1">
    <citation type="submission" date="2022-08" db="EMBL/GenBank/DDBJ databases">
        <title>Catabolic pathway analysis in culturable SAR92 clade bacteria reveals their overlooked roles in DMSP degradation in coastal seas.</title>
        <authorList>
            <person name="He X."/>
            <person name="Zhang X."/>
            <person name="Zhang Y."/>
        </authorList>
    </citation>
    <scope>NUCLEOTIDE SEQUENCE</scope>
    <source>
        <strain evidence="9">H455</strain>
    </source>
</reference>
<evidence type="ECO:0000313" key="9">
    <source>
        <dbReference type="EMBL" id="UVW35015.1"/>
    </source>
</evidence>
<evidence type="ECO:0000256" key="5">
    <source>
        <dbReference type="ARBA" id="ARBA00037590"/>
    </source>
</evidence>
<dbReference type="PROSITE" id="PS01149">
    <property type="entry name" value="PSI_RSU"/>
    <property type="match status" value="1"/>
</dbReference>
<evidence type="ECO:0000256" key="2">
    <source>
        <dbReference type="ARBA" id="ARBA00022884"/>
    </source>
</evidence>
<dbReference type="Gene3D" id="3.30.70.580">
    <property type="entry name" value="Pseudouridine synthase I, catalytic domain, N-terminal subdomain"/>
    <property type="match status" value="1"/>
</dbReference>
<dbReference type="InterPro" id="IPR020094">
    <property type="entry name" value="TruA/RsuA/RluB/E/F_N"/>
</dbReference>
<dbReference type="InterPro" id="IPR006145">
    <property type="entry name" value="PsdUridine_synth_RsuA/RluA"/>
</dbReference>
<dbReference type="InterPro" id="IPR018496">
    <property type="entry name" value="PsdUridine_synth_RsuA/RluB_CS"/>
</dbReference>
<comment type="similarity">
    <text evidence="1 7">Belongs to the pseudouridine synthase RsuA family.</text>
</comment>
<comment type="function">
    <text evidence="5">Responsible for synthesis of pseudouridine from uracil-516 in 16S ribosomal RNA.</text>
</comment>
<evidence type="ECO:0000256" key="6">
    <source>
        <dbReference type="PROSITE-ProRule" id="PRU00182"/>
    </source>
</evidence>
<gene>
    <name evidence="9" type="ORF">NYF23_00055</name>
</gene>
<dbReference type="SUPFAM" id="SSF55120">
    <property type="entry name" value="Pseudouridine synthase"/>
    <property type="match status" value="1"/>
</dbReference>
<dbReference type="InterPro" id="IPR050343">
    <property type="entry name" value="RsuA_PseudoU_synthase"/>
</dbReference>
<protein>
    <recommendedName>
        <fullName evidence="7">Pseudouridine synthase</fullName>
        <ecNumber evidence="7">5.4.99.-</ecNumber>
    </recommendedName>
</protein>
<evidence type="ECO:0000256" key="1">
    <source>
        <dbReference type="ARBA" id="ARBA00008348"/>
    </source>
</evidence>
<organism evidence="9 10">
    <name type="scientific">SAR92 clade bacterium H455</name>
    <dbReference type="NCBI Taxonomy" id="2974818"/>
    <lineage>
        <taxon>Bacteria</taxon>
        <taxon>Pseudomonadati</taxon>
        <taxon>Pseudomonadota</taxon>
        <taxon>Gammaproteobacteria</taxon>
        <taxon>Cellvibrionales</taxon>
        <taxon>Porticoccaceae</taxon>
        <taxon>SAR92 clade</taxon>
    </lineage>
</organism>
<evidence type="ECO:0000256" key="4">
    <source>
        <dbReference type="ARBA" id="ARBA00036749"/>
    </source>
</evidence>
<evidence type="ECO:0000256" key="7">
    <source>
        <dbReference type="RuleBase" id="RU003887"/>
    </source>
</evidence>
<feature type="domain" description="RNA-binding S4" evidence="8">
    <location>
        <begin position="2"/>
        <end position="61"/>
    </location>
</feature>
<sequence length="235" mass="26072">MLRLDKYISNATDLSRVEVKRYVKYGDVTIDGEKATNAAQKITGDEVICIDGSAITLAKNRYFMLNKPAGVVSATKDNNNSTALDLIFEHRSDELQIAGRLDIDTTGLLLITDDGQWNHRLTSPRSECQKIYRVTLGIPITPDYSEKLANGVWLKGEKHPCLPATMEQIDDQTVLLSIAEGKYHQVKRMFAALGNHVESLHRTQVGGIILDESLEPGDYRPLTEAEVTSIMAPQS</sequence>
<dbReference type="Pfam" id="PF00849">
    <property type="entry name" value="PseudoU_synth_2"/>
    <property type="match status" value="1"/>
</dbReference>